<evidence type="ECO:0000256" key="1">
    <source>
        <dbReference type="SAM" id="MobiDB-lite"/>
    </source>
</evidence>
<feature type="compositionally biased region" description="Low complexity" evidence="1">
    <location>
        <begin position="82"/>
        <end position="98"/>
    </location>
</feature>
<comment type="caution">
    <text evidence="3">The sequence shown here is derived from an EMBL/GenBank/DDBJ whole genome shotgun (WGS) entry which is preliminary data.</text>
</comment>
<feature type="chain" id="PRO_5047522621" evidence="2">
    <location>
        <begin position="23"/>
        <end position="333"/>
    </location>
</feature>
<keyword evidence="2" id="KW-0732">Signal</keyword>
<dbReference type="Proteomes" id="UP001446871">
    <property type="component" value="Unassembled WGS sequence"/>
</dbReference>
<feature type="region of interest" description="Disordered" evidence="1">
    <location>
        <begin position="82"/>
        <end position="181"/>
    </location>
</feature>
<evidence type="ECO:0000313" key="3">
    <source>
        <dbReference type="EMBL" id="KAK8046960.1"/>
    </source>
</evidence>
<evidence type="ECO:0000256" key="2">
    <source>
        <dbReference type="SAM" id="SignalP"/>
    </source>
</evidence>
<feature type="compositionally biased region" description="Gly residues" evidence="1">
    <location>
        <begin position="99"/>
        <end position="120"/>
    </location>
</feature>
<keyword evidence="4" id="KW-1185">Reference proteome</keyword>
<gene>
    <name evidence="3" type="ORF">PG996_015024</name>
</gene>
<evidence type="ECO:0000313" key="4">
    <source>
        <dbReference type="Proteomes" id="UP001446871"/>
    </source>
</evidence>
<organism evidence="3 4">
    <name type="scientific">Apiospora saccharicola</name>
    <dbReference type="NCBI Taxonomy" id="335842"/>
    <lineage>
        <taxon>Eukaryota</taxon>
        <taxon>Fungi</taxon>
        <taxon>Dikarya</taxon>
        <taxon>Ascomycota</taxon>
        <taxon>Pezizomycotina</taxon>
        <taxon>Sordariomycetes</taxon>
        <taxon>Xylariomycetidae</taxon>
        <taxon>Amphisphaeriales</taxon>
        <taxon>Apiosporaceae</taxon>
        <taxon>Apiospora</taxon>
    </lineage>
</organism>
<proteinExistence type="predicted"/>
<feature type="signal peptide" evidence="2">
    <location>
        <begin position="1"/>
        <end position="22"/>
    </location>
</feature>
<accession>A0ABR1TJY9</accession>
<sequence>MKTSAITRLLLVLLGAPELLQGRVIPGKGLEQRFVDLNPSSLNARCQALGVVVVDKRAGAPVAGAAGRAGSAAGAESGAGRAAGEAAGGASPPRIGSGSSAGGGESSSGAQTGGQLGEFGTGQSSTGKRPLDSPTEPPAKIPNTGTADDALAGDASPDVPADPSGVTNIESRGYTAGKETSGDDLDIYEVKAGDDVIDNISIDKKQKIIFSDDLQNDLDTTPNRAKLWEVEMSLFVHQSGQAPSDLKGISYGGVSEANTKPTIDSVVARRGESFGIDRTSTVEQDQTDFQAFMDTKLGKSTQTLLRNSPVGKDITRIEVGPGSLEDLDLKFFF</sequence>
<dbReference type="EMBL" id="JAQQWM010000009">
    <property type="protein sequence ID" value="KAK8046960.1"/>
    <property type="molecule type" value="Genomic_DNA"/>
</dbReference>
<name>A0ABR1TJY9_9PEZI</name>
<feature type="compositionally biased region" description="Low complexity" evidence="1">
    <location>
        <begin position="144"/>
        <end position="155"/>
    </location>
</feature>
<protein>
    <submittedName>
        <fullName evidence="3">Uncharacterized protein</fullName>
    </submittedName>
</protein>
<reference evidence="3 4" key="1">
    <citation type="submission" date="2023-01" db="EMBL/GenBank/DDBJ databases">
        <title>Analysis of 21 Apiospora genomes using comparative genomics revels a genus with tremendous synthesis potential of carbohydrate active enzymes and secondary metabolites.</title>
        <authorList>
            <person name="Sorensen T."/>
        </authorList>
    </citation>
    <scope>NUCLEOTIDE SEQUENCE [LARGE SCALE GENOMIC DNA]</scope>
    <source>
        <strain evidence="3 4">CBS 83171</strain>
    </source>
</reference>